<feature type="binding site" evidence="9">
    <location>
        <begin position="363"/>
        <end position="364"/>
    </location>
    <ligand>
        <name>ATP</name>
        <dbReference type="ChEBI" id="CHEBI:30616"/>
    </ligand>
</feature>
<evidence type="ECO:0000256" key="9">
    <source>
        <dbReference type="PIRSR" id="PIRSR001589-2"/>
    </source>
</evidence>
<dbReference type="SUPFAM" id="SSF56235">
    <property type="entry name" value="N-terminal nucleophile aminohydrolases (Ntn hydrolases)"/>
    <property type="match status" value="1"/>
</dbReference>
<evidence type="ECO:0000313" key="12">
    <source>
        <dbReference type="EMBL" id="QCW99657.1"/>
    </source>
</evidence>
<organism evidence="12 13">
    <name type="scientific">Aggregatimonas sangjinii</name>
    <dbReference type="NCBI Taxonomy" id="2583587"/>
    <lineage>
        <taxon>Bacteria</taxon>
        <taxon>Pseudomonadati</taxon>
        <taxon>Bacteroidota</taxon>
        <taxon>Flavobacteriia</taxon>
        <taxon>Flavobacteriales</taxon>
        <taxon>Flavobacteriaceae</taxon>
        <taxon>Aggregatimonas</taxon>
    </lineage>
</organism>
<dbReference type="Pfam" id="PF00733">
    <property type="entry name" value="Asn_synthase"/>
    <property type="match status" value="1"/>
</dbReference>
<dbReference type="InterPro" id="IPR006426">
    <property type="entry name" value="Asn_synth_AEB"/>
</dbReference>
<dbReference type="Gene3D" id="3.40.50.620">
    <property type="entry name" value="HUPs"/>
    <property type="match status" value="1"/>
</dbReference>
<evidence type="ECO:0000256" key="3">
    <source>
        <dbReference type="ARBA" id="ARBA00012737"/>
    </source>
</evidence>
<dbReference type="Pfam" id="PF13537">
    <property type="entry name" value="GATase_7"/>
    <property type="match status" value="1"/>
</dbReference>
<dbReference type="InterPro" id="IPR033738">
    <property type="entry name" value="AsnB_N"/>
</dbReference>
<dbReference type="CDD" id="cd01991">
    <property type="entry name" value="Asn_synthase_B_C"/>
    <property type="match status" value="1"/>
</dbReference>
<dbReference type="InterPro" id="IPR001962">
    <property type="entry name" value="Asn_synthase"/>
</dbReference>
<dbReference type="GO" id="GO:0004066">
    <property type="term" value="F:asparagine synthase (glutamine-hydrolyzing) activity"/>
    <property type="evidence" value="ECO:0007669"/>
    <property type="project" value="UniProtKB-EC"/>
</dbReference>
<dbReference type="InterPro" id="IPR051786">
    <property type="entry name" value="ASN_synthetase/amidase"/>
</dbReference>
<feature type="binding site" evidence="9">
    <location>
        <position position="290"/>
    </location>
    <ligand>
        <name>ATP</name>
        <dbReference type="ChEBI" id="CHEBI:30616"/>
    </ligand>
</feature>
<keyword evidence="12" id="KW-0436">Ligase</keyword>
<keyword evidence="6 8" id="KW-0315">Glutamine amidotransferase</keyword>
<dbReference type="InterPro" id="IPR029055">
    <property type="entry name" value="Ntn_hydrolases_N"/>
</dbReference>
<evidence type="ECO:0000256" key="8">
    <source>
        <dbReference type="PIRSR" id="PIRSR001589-1"/>
    </source>
</evidence>
<evidence type="ECO:0000256" key="4">
    <source>
        <dbReference type="ARBA" id="ARBA00022741"/>
    </source>
</evidence>
<dbReference type="PIRSF" id="PIRSF001589">
    <property type="entry name" value="Asn_synthetase_glu-h"/>
    <property type="match status" value="1"/>
</dbReference>
<dbReference type="PANTHER" id="PTHR43284:SF1">
    <property type="entry name" value="ASPARAGINE SYNTHETASE"/>
    <property type="match status" value="1"/>
</dbReference>
<dbReference type="OrthoDB" id="9763290at2"/>
<evidence type="ECO:0000256" key="7">
    <source>
        <dbReference type="ARBA" id="ARBA00048741"/>
    </source>
</evidence>
<dbReference type="PANTHER" id="PTHR43284">
    <property type="entry name" value="ASPARAGINE SYNTHETASE (GLUTAMINE-HYDROLYZING)"/>
    <property type="match status" value="1"/>
</dbReference>
<sequence length="616" mass="70625">MCGIYGTTIKYNDKQVEEKLKSTNFRGPDQLAWKAVPVANGQVTLGHNRLAIIDLDPRSNQPFSYENKVEIVFNGEIYNYKELRASLQSEGYVFKTSSDTEVICAAYLHYGNDCLNHFNGMFAFVIVDLEKQVLFGSRDRLGQKPFYYYHSGTDFEFASQLSPIKLYNPNLSISKKAILEYLKWGNIPDPICIFNEITKLRAGHYFEFDIKTGKLQDTKYWDIETNVSSPFLGSYEEASEELNSILKDAVDLRMYAEVPVGVFLSGGVDSSLIAATAVAGASNSVKTFSIKFNEKRFDESGFAQQVADHLKTDHHVIECDYRESLSLIDNFTDYFDEPFGDSSAIPQMLLAKHTRKKVTVALSGDAGDEIFLGYERYTHLKDRRAIFSIPYPMRKAMAGILKTLPNQRAKTIAKGFGFKTIEHFYVGLLTDIDLSWIDHDWSDEPIIDKEYLFHNDKNLYERISDYDLKTYLNSEINTKVDRASMAFSLEARSPLMDYRIVEFANKLPTDFKFQNDTKKRILKDILYTYVPKKIFDRPKAGFTVPFQEWFRGELKELVLSELDNDGLSSIPGLHVDKVAHKIKQHMNGSWNNYPLIWNLLVLKQWLNKYAVGLPTK</sequence>
<evidence type="ECO:0000256" key="1">
    <source>
        <dbReference type="ARBA" id="ARBA00005187"/>
    </source>
</evidence>
<evidence type="ECO:0000256" key="10">
    <source>
        <dbReference type="PIRSR" id="PIRSR001589-3"/>
    </source>
</evidence>
<dbReference type="EC" id="6.3.5.4" evidence="3"/>
<accession>A0A5B7SRM8</accession>
<dbReference type="KEGG" id="asag:FGM00_05920"/>
<keyword evidence="13" id="KW-1185">Reference proteome</keyword>
<comment type="pathway">
    <text evidence="1">Amino-acid biosynthesis; L-asparagine biosynthesis; L-asparagine from L-aspartate (L-Gln route): step 1/1.</text>
</comment>
<dbReference type="RefSeq" id="WP_138852010.1">
    <property type="nucleotide sequence ID" value="NZ_CP040710.1"/>
</dbReference>
<keyword evidence="4 9" id="KW-0547">Nucleotide-binding</keyword>
<keyword evidence="8" id="KW-0061">Asparagine biosynthesis</keyword>
<comment type="catalytic activity">
    <reaction evidence="7">
        <text>L-aspartate + L-glutamine + ATP + H2O = L-asparagine + L-glutamate + AMP + diphosphate + H(+)</text>
        <dbReference type="Rhea" id="RHEA:12228"/>
        <dbReference type="ChEBI" id="CHEBI:15377"/>
        <dbReference type="ChEBI" id="CHEBI:15378"/>
        <dbReference type="ChEBI" id="CHEBI:29985"/>
        <dbReference type="ChEBI" id="CHEBI:29991"/>
        <dbReference type="ChEBI" id="CHEBI:30616"/>
        <dbReference type="ChEBI" id="CHEBI:33019"/>
        <dbReference type="ChEBI" id="CHEBI:58048"/>
        <dbReference type="ChEBI" id="CHEBI:58359"/>
        <dbReference type="ChEBI" id="CHEBI:456215"/>
        <dbReference type="EC" id="6.3.5.4"/>
    </reaction>
</comment>
<dbReference type="GO" id="GO:0006529">
    <property type="term" value="P:asparagine biosynthetic process"/>
    <property type="evidence" value="ECO:0007669"/>
    <property type="project" value="UniProtKB-KW"/>
</dbReference>
<reference evidence="12 13" key="1">
    <citation type="submission" date="2019-05" db="EMBL/GenBank/DDBJ databases">
        <title>Genome sequencing of F202Z8.</title>
        <authorList>
            <person name="Kwon Y.M."/>
        </authorList>
    </citation>
    <scope>NUCLEOTIDE SEQUENCE [LARGE SCALE GENOMIC DNA]</scope>
    <source>
        <strain evidence="12 13">F202Z8</strain>
    </source>
</reference>
<dbReference type="Gene3D" id="3.60.20.10">
    <property type="entry name" value="Glutamine Phosphoribosylpyrophosphate, subunit 1, domain 1"/>
    <property type="match status" value="1"/>
</dbReference>
<dbReference type="PROSITE" id="PS51278">
    <property type="entry name" value="GATASE_TYPE_2"/>
    <property type="match status" value="1"/>
</dbReference>
<feature type="binding site" evidence="9">
    <location>
        <position position="99"/>
    </location>
    <ligand>
        <name>L-glutamine</name>
        <dbReference type="ChEBI" id="CHEBI:58359"/>
    </ligand>
</feature>
<dbReference type="NCBIfam" id="TIGR01536">
    <property type="entry name" value="asn_synth_AEB"/>
    <property type="match status" value="1"/>
</dbReference>
<dbReference type="EMBL" id="CP040710">
    <property type="protein sequence ID" value="QCW99657.1"/>
    <property type="molecule type" value="Genomic_DNA"/>
</dbReference>
<comment type="similarity">
    <text evidence="2">Belongs to the asparagine synthetase family.</text>
</comment>
<feature type="active site" description="For GATase activity" evidence="8">
    <location>
        <position position="2"/>
    </location>
</feature>
<proteinExistence type="inferred from homology"/>
<evidence type="ECO:0000256" key="2">
    <source>
        <dbReference type="ARBA" id="ARBA00005752"/>
    </source>
</evidence>
<feature type="site" description="Important for beta-aspartyl-AMP intermediate formation" evidence="10">
    <location>
        <position position="365"/>
    </location>
</feature>
<dbReference type="GO" id="GO:0005524">
    <property type="term" value="F:ATP binding"/>
    <property type="evidence" value="ECO:0007669"/>
    <property type="project" value="UniProtKB-KW"/>
</dbReference>
<dbReference type="InterPro" id="IPR017932">
    <property type="entry name" value="GATase_2_dom"/>
</dbReference>
<name>A0A5B7SRM8_9FLAO</name>
<gene>
    <name evidence="12" type="primary">asnB</name>
    <name evidence="12" type="ORF">FGM00_05920</name>
</gene>
<evidence type="ECO:0000259" key="11">
    <source>
        <dbReference type="PROSITE" id="PS51278"/>
    </source>
</evidence>
<dbReference type="AlphaFoldDB" id="A0A5B7SRM8"/>
<keyword evidence="5 9" id="KW-0067">ATP-binding</keyword>
<protein>
    <recommendedName>
        <fullName evidence="3">asparagine synthase (glutamine-hydrolyzing)</fullName>
        <ecNumber evidence="3">6.3.5.4</ecNumber>
    </recommendedName>
</protein>
<keyword evidence="8" id="KW-0028">Amino-acid biosynthesis</keyword>
<dbReference type="CDD" id="cd00712">
    <property type="entry name" value="AsnB"/>
    <property type="match status" value="1"/>
</dbReference>
<evidence type="ECO:0000313" key="13">
    <source>
        <dbReference type="Proteomes" id="UP000310017"/>
    </source>
</evidence>
<dbReference type="SUPFAM" id="SSF52402">
    <property type="entry name" value="Adenine nucleotide alpha hydrolases-like"/>
    <property type="match status" value="1"/>
</dbReference>
<dbReference type="InterPro" id="IPR014729">
    <property type="entry name" value="Rossmann-like_a/b/a_fold"/>
</dbReference>
<evidence type="ECO:0000256" key="5">
    <source>
        <dbReference type="ARBA" id="ARBA00022840"/>
    </source>
</evidence>
<feature type="domain" description="Glutamine amidotransferase type-2" evidence="11">
    <location>
        <begin position="2"/>
        <end position="211"/>
    </location>
</feature>
<dbReference type="Proteomes" id="UP000310017">
    <property type="component" value="Chromosome"/>
</dbReference>
<dbReference type="GO" id="GO:0005829">
    <property type="term" value="C:cytosol"/>
    <property type="evidence" value="ECO:0007669"/>
    <property type="project" value="TreeGrafter"/>
</dbReference>
<evidence type="ECO:0000256" key="6">
    <source>
        <dbReference type="ARBA" id="ARBA00022962"/>
    </source>
</evidence>